<dbReference type="CDD" id="cd06171">
    <property type="entry name" value="Sigma70_r4"/>
    <property type="match status" value="1"/>
</dbReference>
<dbReference type="InterPro" id="IPR013324">
    <property type="entry name" value="RNA_pol_sigma_r3/r4-like"/>
</dbReference>
<keyword evidence="2" id="KW-0805">Transcription regulation</keyword>
<proteinExistence type="inferred from homology"/>
<dbReference type="Proteomes" id="UP000010729">
    <property type="component" value="Unassembled WGS sequence"/>
</dbReference>
<gene>
    <name evidence="6" type="ORF">D477_000994</name>
</gene>
<reference evidence="6 7" key="1">
    <citation type="journal article" date="2013" name="Genome Announc.">
        <title>Draft Genome Sequence of Arthrobacter crystallopoietes Strain BAB-32, Revealing Genes for Bioremediation.</title>
        <authorList>
            <person name="Joshi M.N."/>
            <person name="Pandit A.S."/>
            <person name="Sharma A."/>
            <person name="Pandya R.V."/>
            <person name="Desai S.M."/>
            <person name="Saxena A.K."/>
            <person name="Bagatharia S.B."/>
        </authorList>
    </citation>
    <scope>NUCLEOTIDE SEQUENCE [LARGE SCALE GENOMIC DNA]</scope>
    <source>
        <strain evidence="6 7">BAB-32</strain>
    </source>
</reference>
<dbReference type="InterPro" id="IPR013325">
    <property type="entry name" value="RNA_pol_sigma_r2"/>
</dbReference>
<dbReference type="InterPro" id="IPR014284">
    <property type="entry name" value="RNA_pol_sigma-70_dom"/>
</dbReference>
<dbReference type="PANTHER" id="PTHR43133:SF57">
    <property type="entry name" value="RNA POLYMERASE SIGMA-70 FACTOR"/>
    <property type="match status" value="1"/>
</dbReference>
<evidence type="ECO:0000313" key="6">
    <source>
        <dbReference type="EMBL" id="EMY36082.1"/>
    </source>
</evidence>
<dbReference type="SUPFAM" id="SSF88659">
    <property type="entry name" value="Sigma3 and sigma4 domains of RNA polymerase sigma factors"/>
    <property type="match status" value="1"/>
</dbReference>
<comment type="similarity">
    <text evidence="1">Belongs to the sigma-70 factor family. ECF subfamily.</text>
</comment>
<dbReference type="InterPro" id="IPR039425">
    <property type="entry name" value="RNA_pol_sigma-70-like"/>
</dbReference>
<evidence type="ECO:0000256" key="4">
    <source>
        <dbReference type="ARBA" id="ARBA00023163"/>
    </source>
</evidence>
<evidence type="ECO:0000259" key="5">
    <source>
        <dbReference type="Pfam" id="PF04545"/>
    </source>
</evidence>
<protein>
    <submittedName>
        <fullName evidence="6">RNA polymerase sigma (70) factor</fullName>
    </submittedName>
</protein>
<dbReference type="InterPro" id="IPR036388">
    <property type="entry name" value="WH-like_DNA-bd_sf"/>
</dbReference>
<dbReference type="AlphaFoldDB" id="N1V7J2"/>
<dbReference type="SUPFAM" id="SSF88946">
    <property type="entry name" value="Sigma2 domain of RNA polymerase sigma factors"/>
    <property type="match status" value="1"/>
</dbReference>
<dbReference type="Gene3D" id="1.10.10.10">
    <property type="entry name" value="Winged helix-like DNA-binding domain superfamily/Winged helix DNA-binding domain"/>
    <property type="match status" value="1"/>
</dbReference>
<keyword evidence="7" id="KW-1185">Reference proteome</keyword>
<dbReference type="Gene3D" id="1.10.1740.10">
    <property type="match status" value="1"/>
</dbReference>
<dbReference type="GO" id="GO:0006352">
    <property type="term" value="P:DNA-templated transcription initiation"/>
    <property type="evidence" value="ECO:0007669"/>
    <property type="project" value="InterPro"/>
</dbReference>
<feature type="domain" description="RNA polymerase sigma-70 region 4" evidence="5">
    <location>
        <begin position="124"/>
        <end position="172"/>
    </location>
</feature>
<dbReference type="RefSeq" id="WP_005266379.1">
    <property type="nucleotide sequence ID" value="NZ_ANPE02000036.1"/>
</dbReference>
<accession>N1V7J2</accession>
<evidence type="ECO:0000256" key="3">
    <source>
        <dbReference type="ARBA" id="ARBA00023082"/>
    </source>
</evidence>
<keyword evidence="3" id="KW-0731">Sigma factor</keyword>
<evidence type="ECO:0000256" key="2">
    <source>
        <dbReference type="ARBA" id="ARBA00023015"/>
    </source>
</evidence>
<dbReference type="OrthoDB" id="5501064at2"/>
<keyword evidence="4" id="KW-0804">Transcription</keyword>
<dbReference type="Pfam" id="PF04545">
    <property type="entry name" value="Sigma70_r4"/>
    <property type="match status" value="1"/>
</dbReference>
<dbReference type="NCBIfam" id="TIGR02937">
    <property type="entry name" value="sigma70-ECF"/>
    <property type="match status" value="1"/>
</dbReference>
<dbReference type="GO" id="GO:0016987">
    <property type="term" value="F:sigma factor activity"/>
    <property type="evidence" value="ECO:0007669"/>
    <property type="project" value="UniProtKB-KW"/>
</dbReference>
<dbReference type="InterPro" id="IPR007630">
    <property type="entry name" value="RNA_pol_sigma70_r4"/>
</dbReference>
<comment type="caution">
    <text evidence="6">The sequence shown here is derived from an EMBL/GenBank/DDBJ whole genome shotgun (WGS) entry which is preliminary data.</text>
</comment>
<name>N1V7J2_9MICC</name>
<dbReference type="PANTHER" id="PTHR43133">
    <property type="entry name" value="RNA POLYMERASE ECF-TYPE SIGMA FACTO"/>
    <property type="match status" value="1"/>
</dbReference>
<evidence type="ECO:0000313" key="7">
    <source>
        <dbReference type="Proteomes" id="UP000010729"/>
    </source>
</evidence>
<dbReference type="EMBL" id="ANPE02000036">
    <property type="protein sequence ID" value="EMY36082.1"/>
    <property type="molecule type" value="Genomic_DNA"/>
</dbReference>
<sequence>MDAPLTDEDLSTAVSGNGPAAEKIYRSLAPQVLGYLKTKGLEDPEGAAQEVFLTVFRKLGTVTGGVQGLRTFTFSVAHARAVDATRSRSRQPQLAEYDPDTDVRTSASAEQLALTGLGSDVEWLLGALNPDQREVLSLRIIADLPIDQVARIMDKSEGSVKQLQRRALAKLKDLVMDSQVGEAR</sequence>
<evidence type="ECO:0000256" key="1">
    <source>
        <dbReference type="ARBA" id="ARBA00010641"/>
    </source>
</evidence>
<organism evidence="6 7">
    <name type="scientific">Arthrobacter crystallopoietes BAB-32</name>
    <dbReference type="NCBI Taxonomy" id="1246476"/>
    <lineage>
        <taxon>Bacteria</taxon>
        <taxon>Bacillati</taxon>
        <taxon>Actinomycetota</taxon>
        <taxon>Actinomycetes</taxon>
        <taxon>Micrococcales</taxon>
        <taxon>Micrococcaceae</taxon>
        <taxon>Crystallibacter</taxon>
    </lineage>
</organism>